<dbReference type="AlphaFoldDB" id="A0A7G9YWH5"/>
<name>A0A7G9YWH5_9EURY</name>
<proteinExistence type="predicted"/>
<evidence type="ECO:0000313" key="1">
    <source>
        <dbReference type="EMBL" id="QNO52359.1"/>
    </source>
</evidence>
<gene>
    <name evidence="1" type="ORF">CJELADDK_00038</name>
</gene>
<dbReference type="EMBL" id="MT631508">
    <property type="protein sequence ID" value="QNO52359.1"/>
    <property type="molecule type" value="Genomic_DNA"/>
</dbReference>
<accession>A0A7G9YWH5</accession>
<sequence>MKIRKIIMEEHVAEKIMSKHNLKRIIVREVLCDEVGKSYIERVGGDQYIAIGKSHAGYATVIFTYKSGTATIKTAYYSTNWQMNLYKKKRN</sequence>
<reference evidence="1" key="1">
    <citation type="submission" date="2020-06" db="EMBL/GenBank/DDBJ databases">
        <title>Unique genomic features of the anaerobic methanotrophic archaea.</title>
        <authorList>
            <person name="Chadwick G.L."/>
            <person name="Skennerton C.T."/>
            <person name="Laso-Perez R."/>
            <person name="Leu A.O."/>
            <person name="Speth D.R."/>
            <person name="Yu H."/>
            <person name="Morgan-Lang C."/>
            <person name="Hatzenpichler R."/>
            <person name="Goudeau D."/>
            <person name="Malmstrom R."/>
            <person name="Brazelton W.J."/>
            <person name="Woyke T."/>
            <person name="Hallam S.J."/>
            <person name="Tyson G.W."/>
            <person name="Wegener G."/>
            <person name="Boetius A."/>
            <person name="Orphan V."/>
        </authorList>
    </citation>
    <scope>NUCLEOTIDE SEQUENCE</scope>
</reference>
<protein>
    <recommendedName>
        <fullName evidence="2">DUF4258 domain-containing protein</fullName>
    </recommendedName>
</protein>
<organism evidence="1">
    <name type="scientific">Candidatus Methanophagaceae archaeon ANME-1 ERB6</name>
    <dbReference type="NCBI Taxonomy" id="2759912"/>
    <lineage>
        <taxon>Archaea</taxon>
        <taxon>Methanobacteriati</taxon>
        <taxon>Methanobacteriota</taxon>
        <taxon>Stenosarchaea group</taxon>
        <taxon>Methanomicrobia</taxon>
        <taxon>Candidatus Methanophagales</taxon>
        <taxon>Candidatus Methanophagaceae</taxon>
    </lineage>
</organism>
<evidence type="ECO:0008006" key="2">
    <source>
        <dbReference type="Google" id="ProtNLM"/>
    </source>
</evidence>